<dbReference type="Gene3D" id="2.40.160.50">
    <property type="entry name" value="membrane protein fhac: a member of the omp85/tpsb transporter family"/>
    <property type="match status" value="1"/>
</dbReference>
<dbReference type="GO" id="GO:0046819">
    <property type="term" value="P:protein secretion by the type V secretion system"/>
    <property type="evidence" value="ECO:0007669"/>
    <property type="project" value="TreeGrafter"/>
</dbReference>
<organism evidence="2 4">
    <name type="scientific">Zhongshania aliphaticivorans</name>
    <dbReference type="NCBI Taxonomy" id="1470434"/>
    <lineage>
        <taxon>Bacteria</taxon>
        <taxon>Pseudomonadati</taxon>
        <taxon>Pseudomonadota</taxon>
        <taxon>Gammaproteobacteria</taxon>
        <taxon>Cellvibrionales</taxon>
        <taxon>Spongiibacteraceae</taxon>
        <taxon>Zhongshania</taxon>
    </lineage>
</organism>
<evidence type="ECO:0000313" key="5">
    <source>
        <dbReference type="Proteomes" id="UP000439591"/>
    </source>
</evidence>
<dbReference type="GO" id="GO:0098046">
    <property type="term" value="C:type V protein secretion system complex"/>
    <property type="evidence" value="ECO:0007669"/>
    <property type="project" value="TreeGrafter"/>
</dbReference>
<dbReference type="GO" id="GO:0008320">
    <property type="term" value="F:protein transmembrane transporter activity"/>
    <property type="evidence" value="ECO:0007669"/>
    <property type="project" value="TreeGrafter"/>
</dbReference>
<proteinExistence type="predicted"/>
<evidence type="ECO:0000313" key="2">
    <source>
        <dbReference type="EMBL" id="CAA0089898.1"/>
    </source>
</evidence>
<evidence type="ECO:0000313" key="4">
    <source>
        <dbReference type="Proteomes" id="UP000435877"/>
    </source>
</evidence>
<sequence length="567" mass="60781">MAIDFPPALPPHLSTVAQITTSAAANAPYVGLVNGYELRVTGEHYLNNTELAAIFNTAKTPSQAIFLMSSLTLRKGHLLVSMNYAPDGNLVYIHAVQATLAAVDNDAVGKYFTGLEGDVDLTRAEFERARVMANVESIRTGVDYSARFLVDQSQPEVARLVFDAEPVVDFDKTDVFVQIGNQGSRYVGRYFGDVGISHNFGDGSRVGLGYETAFTDLGESRDGEDYHRIQLSADKPFSTGLYGVAASHTEYAQNLGTVTGSSTTSGSGLVCSILSPIGLCTPSTVSTTQNIELDADINILSLTGEQVLASDLSYRLNLFERIEYIDSQLDVDGIGSLQDEKYGTLELGAKYFSVQAVGENQFRWSAQLSFKAGISGDSGTLGTYDDYSADYFAANPGAASAPEVVPAARTAEFVTILPKIAANLPFSDDTELNLSFFAQYADEQLPQQQQWVLGGMKSISAYLPGVLSGDSGYFGELNLQHTLHIASVDISASVFAEYGAAWFENVSGAAGDERSIVDAGIRISADLGWGVKLDAVAARSVADDGFASSEELEDLEADFYVVLKKVF</sequence>
<evidence type="ECO:0000259" key="1">
    <source>
        <dbReference type="Pfam" id="PF03865"/>
    </source>
</evidence>
<dbReference type="OrthoDB" id="7060721at2"/>
<dbReference type="PANTHER" id="PTHR34597">
    <property type="entry name" value="SLR1661 PROTEIN"/>
    <property type="match status" value="1"/>
</dbReference>
<dbReference type="RefSeq" id="WP_159268494.1">
    <property type="nucleotide sequence ID" value="NZ_CACSIK010000001.1"/>
</dbReference>
<protein>
    <recommendedName>
        <fullName evidence="1">Haemolysin activator HlyB C-terminal domain-containing protein</fullName>
    </recommendedName>
</protein>
<dbReference type="InterPro" id="IPR005565">
    <property type="entry name" value="Hemolysn_activator_HlyB_C"/>
</dbReference>
<name>A0A5S9NI40_9GAMM</name>
<reference evidence="4 5" key="1">
    <citation type="submission" date="2019-11" db="EMBL/GenBank/DDBJ databases">
        <authorList>
            <person name="Holert J."/>
        </authorList>
    </citation>
    <scope>NUCLEOTIDE SEQUENCE [LARGE SCALE GENOMIC DNA]</scope>
    <source>
        <strain evidence="3">BC3_2A</strain>
        <strain evidence="2">SB11_1A</strain>
    </source>
</reference>
<evidence type="ECO:0000313" key="3">
    <source>
        <dbReference type="EMBL" id="CAA0097016.1"/>
    </source>
</evidence>
<feature type="domain" description="Haemolysin activator HlyB C-terminal" evidence="1">
    <location>
        <begin position="303"/>
        <end position="503"/>
    </location>
</feature>
<keyword evidence="4" id="KW-1185">Reference proteome</keyword>
<accession>A0A5S9NI40</accession>
<dbReference type="PANTHER" id="PTHR34597:SF3">
    <property type="entry name" value="OUTER MEMBRANE TRANSPORTER CDIB"/>
    <property type="match status" value="1"/>
</dbReference>
<dbReference type="Proteomes" id="UP000435877">
    <property type="component" value="Unassembled WGS sequence"/>
</dbReference>
<dbReference type="Proteomes" id="UP000439591">
    <property type="component" value="Unassembled WGS sequence"/>
</dbReference>
<gene>
    <name evidence="2" type="ORF">IHBHHGIJ_01884</name>
    <name evidence="3" type="ORF">KFEGEMFD_01486</name>
</gene>
<dbReference type="EMBL" id="CACSIK010000001">
    <property type="protein sequence ID" value="CAA0089898.1"/>
    <property type="molecule type" value="Genomic_DNA"/>
</dbReference>
<dbReference type="EMBL" id="CACSIM010000002">
    <property type="protein sequence ID" value="CAA0097016.1"/>
    <property type="molecule type" value="Genomic_DNA"/>
</dbReference>
<dbReference type="AlphaFoldDB" id="A0A5S9NI40"/>
<dbReference type="InterPro" id="IPR051544">
    <property type="entry name" value="TPS_OM_transporter"/>
</dbReference>
<dbReference type="Pfam" id="PF03865">
    <property type="entry name" value="ShlB"/>
    <property type="match status" value="1"/>
</dbReference>